<evidence type="ECO:0000256" key="4">
    <source>
        <dbReference type="ARBA" id="ARBA00022989"/>
    </source>
</evidence>
<dbReference type="PROSITE" id="PS00409">
    <property type="entry name" value="PROKAR_NTER_METHYL"/>
    <property type="match status" value="1"/>
</dbReference>
<dbReference type="Proteomes" id="UP000316253">
    <property type="component" value="Unassembled WGS sequence"/>
</dbReference>
<gene>
    <name evidence="7" type="ORF">CEO22_507</name>
</gene>
<evidence type="ECO:0000256" key="5">
    <source>
        <dbReference type="ARBA" id="ARBA00023136"/>
    </source>
</evidence>
<dbReference type="InterPro" id="IPR045584">
    <property type="entry name" value="Pilin-like"/>
</dbReference>
<organism evidence="7 8">
    <name type="scientific">Candidatus Berkelbacteria bacterium Gr01-1014_85</name>
    <dbReference type="NCBI Taxonomy" id="2017150"/>
    <lineage>
        <taxon>Bacteria</taxon>
        <taxon>Candidatus Berkelbacteria</taxon>
    </lineage>
</organism>
<dbReference type="Gene3D" id="3.30.700.10">
    <property type="entry name" value="Glycoprotein, Type 4 Pilin"/>
    <property type="match status" value="1"/>
</dbReference>
<keyword evidence="4 6" id="KW-1133">Transmembrane helix</keyword>
<comment type="caution">
    <text evidence="7">The sequence shown here is derived from an EMBL/GenBank/DDBJ whole genome shotgun (WGS) entry which is preliminary data.</text>
</comment>
<keyword evidence="5 6" id="KW-0472">Membrane</keyword>
<dbReference type="Pfam" id="PF07963">
    <property type="entry name" value="N_methyl"/>
    <property type="match status" value="1"/>
</dbReference>
<evidence type="ECO:0000256" key="3">
    <source>
        <dbReference type="ARBA" id="ARBA00022692"/>
    </source>
</evidence>
<evidence type="ECO:0000313" key="8">
    <source>
        <dbReference type="Proteomes" id="UP000316253"/>
    </source>
</evidence>
<dbReference type="PANTHER" id="PTHR30093:SF44">
    <property type="entry name" value="TYPE II SECRETION SYSTEM CORE PROTEIN G"/>
    <property type="match status" value="1"/>
</dbReference>
<dbReference type="GO" id="GO:0015627">
    <property type="term" value="C:type II protein secretion system complex"/>
    <property type="evidence" value="ECO:0007669"/>
    <property type="project" value="InterPro"/>
</dbReference>
<sequence>MNRKGFTLVELLVVIAVIGILAATFLLQLNGDRAKARDSQRKSHLSAIKAGLATINADTGSYPVAATETTINGTTDALSAAFLAAGIVTTSVAVDPINSGDNVYKYTSADGSTYTLTATLENTADTEGQGGAAEGYVITPN</sequence>
<dbReference type="PANTHER" id="PTHR30093">
    <property type="entry name" value="GENERAL SECRETION PATHWAY PROTEIN G"/>
    <property type="match status" value="1"/>
</dbReference>
<evidence type="ECO:0000256" key="1">
    <source>
        <dbReference type="ARBA" id="ARBA00004167"/>
    </source>
</evidence>
<dbReference type="SUPFAM" id="SSF54523">
    <property type="entry name" value="Pili subunits"/>
    <property type="match status" value="1"/>
</dbReference>
<dbReference type="PRINTS" id="PR00813">
    <property type="entry name" value="BCTERIALGSPG"/>
</dbReference>
<dbReference type="EMBL" id="VMFD01000047">
    <property type="protein sequence ID" value="TSC65356.1"/>
    <property type="molecule type" value="Genomic_DNA"/>
</dbReference>
<feature type="transmembrane region" description="Helical" evidence="6">
    <location>
        <begin position="6"/>
        <end position="27"/>
    </location>
</feature>
<evidence type="ECO:0000313" key="7">
    <source>
        <dbReference type="EMBL" id="TSC65356.1"/>
    </source>
</evidence>
<proteinExistence type="predicted"/>
<dbReference type="InterPro" id="IPR000983">
    <property type="entry name" value="Bac_GSPG_pilin"/>
</dbReference>
<dbReference type="InterPro" id="IPR012902">
    <property type="entry name" value="N_methyl_site"/>
</dbReference>
<reference evidence="7 8" key="1">
    <citation type="submission" date="2017-08" db="EMBL/GenBank/DDBJ databases">
        <title>Mechanisms for carbon and nitrogen cycling indicate functional differentiation within the Candidate Phyla Radiation.</title>
        <authorList>
            <person name="Danczak R.E."/>
            <person name="Johnston M.D."/>
            <person name="Kenah C."/>
            <person name="Slattery M."/>
            <person name="Wrighton K.C."/>
            <person name="Wilkins M.J."/>
        </authorList>
    </citation>
    <scope>NUCLEOTIDE SEQUENCE [LARGE SCALE GENOMIC DNA]</scope>
    <source>
        <strain evidence="7">Gr01-1014_85</strain>
    </source>
</reference>
<dbReference type="GO" id="GO:0016020">
    <property type="term" value="C:membrane"/>
    <property type="evidence" value="ECO:0007669"/>
    <property type="project" value="UniProtKB-SubCell"/>
</dbReference>
<keyword evidence="3 6" id="KW-0812">Transmembrane</keyword>
<dbReference type="AlphaFoldDB" id="A0A554JAK7"/>
<name>A0A554JAK7_9BACT</name>
<protein>
    <submittedName>
        <fullName evidence="7">Type IV pilus assembly protein PilA</fullName>
    </submittedName>
</protein>
<accession>A0A554JAK7</accession>
<comment type="subcellular location">
    <subcellularLocation>
        <location evidence="1">Membrane</location>
        <topology evidence="1">Single-pass membrane protein</topology>
    </subcellularLocation>
</comment>
<evidence type="ECO:0000256" key="6">
    <source>
        <dbReference type="SAM" id="Phobius"/>
    </source>
</evidence>
<evidence type="ECO:0000256" key="2">
    <source>
        <dbReference type="ARBA" id="ARBA00022481"/>
    </source>
</evidence>
<dbReference type="NCBIfam" id="TIGR02532">
    <property type="entry name" value="IV_pilin_GFxxxE"/>
    <property type="match status" value="1"/>
</dbReference>
<keyword evidence="2" id="KW-0488">Methylation</keyword>
<dbReference type="GO" id="GO:0015628">
    <property type="term" value="P:protein secretion by the type II secretion system"/>
    <property type="evidence" value="ECO:0007669"/>
    <property type="project" value="InterPro"/>
</dbReference>